<evidence type="ECO:0000256" key="7">
    <source>
        <dbReference type="ARBA" id="ARBA00022840"/>
    </source>
</evidence>
<comment type="function">
    <text evidence="11">Functions as an RNA ligase, in vitro. The ligation reaction entails three nucleotidyl transfer steps. In the first step, the RNA ligase reacts with ATP in the absence of nucleic acid to form a covalent ligase-AMP intermediate and release pyrophosphate. In step 2, the ligase-AMP binds to the nucleic acid and transfers the adenylate to the 5'-PO4 terminus to form an adenylylated intermediate. In step 3, the RNA ligase directs the attack of the 3'-OH on the 5'-phosphoanhydride linkage, resulting in a repaired 3'-5' phosphodiester and release of AMP. Exhibits selectivity for single-stranded RNA substrates and may not have nick-sealing activity on double-stranded DNA-RNA hybrids. May play a role in maintaining RNA integrity under stress conditions, for example in response to reactive oxygen species (ROS).</text>
</comment>
<evidence type="ECO:0000256" key="10">
    <source>
        <dbReference type="ARBA" id="ARBA00035432"/>
    </source>
</evidence>
<dbReference type="GO" id="GO:0003972">
    <property type="term" value="F:RNA ligase (ATP) activity"/>
    <property type="evidence" value="ECO:0007669"/>
    <property type="project" value="UniProtKB-EC"/>
</dbReference>
<dbReference type="OrthoDB" id="6021187at2759"/>
<evidence type="ECO:0000313" key="12">
    <source>
        <dbReference type="EMBL" id="KAJ3596691.1"/>
    </source>
</evidence>
<dbReference type="PANTHER" id="PTHR31219">
    <property type="entry name" value="CHROMOSOME 28 C12ORF29 HOMOLOG"/>
    <property type="match status" value="1"/>
</dbReference>
<evidence type="ECO:0000256" key="6">
    <source>
        <dbReference type="ARBA" id="ARBA00022800"/>
    </source>
</evidence>
<sequence>MRRLSPVQHKVPCLFLTEVTEEHSRKRLGQAFQVMATDQVNPLALEAHVERALPTEKLDGTCCYVTCYQGQPHLWARLDRKPTKLADKRFKKYQHGHKSFKGFSWNVEEDFRAVPEAWIPAHGVRHHEGQPVPDDHGHIPGWVPVQTENKQYCWHSSVVDYDAGVALVLGPGGQSPDLLELTLVPLADLLEQTLELIGTNVNGNPYGMGTKKQPLHTLVSHGSVRVRGPPPPLDLRGLRSWFQESGEGSVEGIVWHCDDGTLVKVHRHHLGLGWPDGDCSFSSRPVEVLVDRTAGPDDRLPGKNLLASLSRLDGQRFGRLRDIRWDT</sequence>
<comment type="cofactor">
    <cofactor evidence="1">
        <name>Mn(2+)</name>
        <dbReference type="ChEBI" id="CHEBI:29035"/>
    </cofactor>
</comment>
<keyword evidence="6" id="KW-0692">RNA repair</keyword>
<proteinExistence type="predicted"/>
<evidence type="ECO:0000256" key="11">
    <source>
        <dbReference type="ARBA" id="ARBA00045151"/>
    </source>
</evidence>
<evidence type="ECO:0000256" key="1">
    <source>
        <dbReference type="ARBA" id="ARBA00001936"/>
    </source>
</evidence>
<dbReference type="InterPro" id="IPR041211">
    <property type="entry name" value="RLIG1"/>
</dbReference>
<keyword evidence="13" id="KW-1185">Reference proteome</keyword>
<evidence type="ECO:0000313" key="13">
    <source>
        <dbReference type="Proteomes" id="UP001148018"/>
    </source>
</evidence>
<keyword evidence="7" id="KW-0067">ATP-binding</keyword>
<evidence type="ECO:0000256" key="5">
    <source>
        <dbReference type="ARBA" id="ARBA00022741"/>
    </source>
</evidence>
<reference evidence="12" key="1">
    <citation type="submission" date="2022-07" db="EMBL/GenBank/DDBJ databases">
        <title>Chromosome-level genome of Muraenolepis orangiensis.</title>
        <authorList>
            <person name="Kim J."/>
        </authorList>
    </citation>
    <scope>NUCLEOTIDE SEQUENCE</scope>
    <source>
        <strain evidence="12">KU_S4_2022</strain>
        <tissue evidence="12">Muscle</tissue>
    </source>
</reference>
<dbReference type="PANTHER" id="PTHR31219:SF2">
    <property type="entry name" value="RNA LIGASE 1"/>
    <property type="match status" value="1"/>
</dbReference>
<comment type="cofactor">
    <cofactor evidence="2">
        <name>Mg(2+)</name>
        <dbReference type="ChEBI" id="CHEBI:18420"/>
    </cofactor>
</comment>
<gene>
    <name evidence="12" type="ORF">NHX12_003095</name>
</gene>
<name>A0A9Q0DY39_9TELE</name>
<dbReference type="Pfam" id="PF17720">
    <property type="entry name" value="RLIG1"/>
    <property type="match status" value="1"/>
</dbReference>
<comment type="caution">
    <text evidence="12">The sequence shown here is derived from an EMBL/GenBank/DDBJ whole genome shotgun (WGS) entry which is preliminary data.</text>
</comment>
<evidence type="ECO:0000256" key="4">
    <source>
        <dbReference type="ARBA" id="ARBA00022598"/>
    </source>
</evidence>
<dbReference type="EMBL" id="JANIIK010000110">
    <property type="protein sequence ID" value="KAJ3596691.1"/>
    <property type="molecule type" value="Genomic_DNA"/>
</dbReference>
<dbReference type="GO" id="GO:0005524">
    <property type="term" value="F:ATP binding"/>
    <property type="evidence" value="ECO:0007669"/>
    <property type="project" value="UniProtKB-KW"/>
</dbReference>
<evidence type="ECO:0000256" key="2">
    <source>
        <dbReference type="ARBA" id="ARBA00001946"/>
    </source>
</evidence>
<dbReference type="Proteomes" id="UP001148018">
    <property type="component" value="Unassembled WGS sequence"/>
</dbReference>
<evidence type="ECO:0000256" key="8">
    <source>
        <dbReference type="ARBA" id="ARBA00034038"/>
    </source>
</evidence>
<accession>A0A9Q0DY39</accession>
<protein>
    <recommendedName>
        <fullName evidence="9">RNA ligase 1</fullName>
        <ecNumber evidence="3">6.5.1.3</ecNumber>
    </recommendedName>
    <alternativeName>
        <fullName evidence="10">RNA ligase</fullName>
    </alternativeName>
</protein>
<evidence type="ECO:0000256" key="9">
    <source>
        <dbReference type="ARBA" id="ARBA00035168"/>
    </source>
</evidence>
<keyword evidence="5" id="KW-0547">Nucleotide-binding</keyword>
<dbReference type="GO" id="GO:0042245">
    <property type="term" value="P:RNA repair"/>
    <property type="evidence" value="ECO:0007669"/>
    <property type="project" value="UniProtKB-KW"/>
</dbReference>
<evidence type="ECO:0000256" key="3">
    <source>
        <dbReference type="ARBA" id="ARBA00012724"/>
    </source>
</evidence>
<keyword evidence="4" id="KW-0436">Ligase</keyword>
<comment type="catalytic activity">
    <reaction evidence="8">
        <text>ATP + (ribonucleotide)n-3'-hydroxyl + 5'-phospho-(ribonucleotide)m = (ribonucleotide)n+m + AMP + diphosphate.</text>
        <dbReference type="EC" id="6.5.1.3"/>
    </reaction>
</comment>
<organism evidence="12 13">
    <name type="scientific">Muraenolepis orangiensis</name>
    <name type="common">Patagonian moray cod</name>
    <dbReference type="NCBI Taxonomy" id="630683"/>
    <lineage>
        <taxon>Eukaryota</taxon>
        <taxon>Metazoa</taxon>
        <taxon>Chordata</taxon>
        <taxon>Craniata</taxon>
        <taxon>Vertebrata</taxon>
        <taxon>Euteleostomi</taxon>
        <taxon>Actinopterygii</taxon>
        <taxon>Neopterygii</taxon>
        <taxon>Teleostei</taxon>
        <taxon>Neoteleostei</taxon>
        <taxon>Acanthomorphata</taxon>
        <taxon>Zeiogadaria</taxon>
        <taxon>Gadariae</taxon>
        <taxon>Gadiformes</taxon>
        <taxon>Muraenolepidoidei</taxon>
        <taxon>Muraenolepididae</taxon>
        <taxon>Muraenolepis</taxon>
    </lineage>
</organism>
<dbReference type="AlphaFoldDB" id="A0A9Q0DY39"/>
<dbReference type="GO" id="GO:0000302">
    <property type="term" value="P:response to reactive oxygen species"/>
    <property type="evidence" value="ECO:0007669"/>
    <property type="project" value="InterPro"/>
</dbReference>
<dbReference type="EC" id="6.5.1.3" evidence="3"/>